<evidence type="ECO:0000256" key="3">
    <source>
        <dbReference type="ARBA" id="ARBA00022679"/>
    </source>
</evidence>
<dbReference type="CDD" id="cd06442">
    <property type="entry name" value="DPM1_like"/>
    <property type="match status" value="1"/>
</dbReference>
<evidence type="ECO:0000313" key="5">
    <source>
        <dbReference type="EMBL" id="ADI31827.1"/>
    </source>
</evidence>
<reference evidence="5 6" key="2">
    <citation type="journal article" date="2011" name="Stand. Genomic Sci.">
        <title>Complete genome sequence of Staphylothermus hellenicus P8.</title>
        <authorList>
            <person name="Anderson I."/>
            <person name="Wirth R."/>
            <person name="Lucas S."/>
            <person name="Copeland A."/>
            <person name="Lapidus A."/>
            <person name="Cheng J.F."/>
            <person name="Goodwin L."/>
            <person name="Pitluck S."/>
            <person name="Davenport K."/>
            <person name="Detter J.C."/>
            <person name="Han C."/>
            <person name="Tapia R."/>
            <person name="Land M."/>
            <person name="Hauser L."/>
            <person name="Pati A."/>
            <person name="Mikhailova N."/>
            <person name="Woyke T."/>
            <person name="Klenk H.P."/>
            <person name="Kyrpides N."/>
            <person name="Ivanova N."/>
        </authorList>
    </citation>
    <scope>NUCLEOTIDE SEQUENCE [LARGE SCALE GENOMIC DNA]</scope>
    <source>
        <strain evidence="6">DSM 12710 / JCM 10830 / BK20S6-10-b1 / P8</strain>
    </source>
</reference>
<keyword evidence="2" id="KW-0328">Glycosyltransferase</keyword>
<dbReference type="Pfam" id="PF00535">
    <property type="entry name" value="Glycos_transf_2"/>
    <property type="match status" value="1"/>
</dbReference>
<dbReference type="EMBL" id="CP002051">
    <property type="protein sequence ID" value="ADI31827.1"/>
    <property type="molecule type" value="Genomic_DNA"/>
</dbReference>
<dbReference type="InterPro" id="IPR039528">
    <property type="entry name" value="DPM1-like"/>
</dbReference>
<dbReference type="AlphaFoldDB" id="D7DCD0"/>
<dbReference type="PANTHER" id="PTHR43398">
    <property type="entry name" value="DOLICHOL-PHOSPHATE MANNOSYLTRANSFERASE SUBUNIT 1"/>
    <property type="match status" value="1"/>
</dbReference>
<keyword evidence="6" id="KW-1185">Reference proteome</keyword>
<protein>
    <submittedName>
        <fullName evidence="5">Glycosyl transferase family 2</fullName>
    </submittedName>
</protein>
<dbReference type="PANTHER" id="PTHR43398:SF1">
    <property type="entry name" value="DOLICHOL-PHOSPHATE MANNOSYLTRANSFERASE SUBUNIT 1"/>
    <property type="match status" value="1"/>
</dbReference>
<sequence length="254" mass="28962">MVYWLKLWVIIPTYNEKENIGELLVRLTSVLEKLGISYEILVVDDNSPDGTADIVRKHRLYNEKVKLIVREGKKGLGSAILDGIRYVFKKDPEATHIVTMDADLSHRPEDLVALIKYADKADVVQGSRYVEGGKTIGWGIHRHLISKTANFLIKTLYGTSIHDNTSNYRIYNRKAAELLLRYANGKSYEWAIESLLIPVAAKLKIVEAPITFINRSKGKSKLGVKDIVKWWIYILTFRKKFKTIAVEEGKKQSS</sequence>
<dbReference type="KEGG" id="shc:Shell_0706"/>
<dbReference type="InterPro" id="IPR001173">
    <property type="entry name" value="Glyco_trans_2-like"/>
</dbReference>
<dbReference type="HOGENOM" id="CLU_033536_13_3_2"/>
<proteinExistence type="inferred from homology"/>
<evidence type="ECO:0000313" key="6">
    <source>
        <dbReference type="Proteomes" id="UP000002573"/>
    </source>
</evidence>
<comment type="similarity">
    <text evidence="1">Belongs to the glycosyltransferase 2 family.</text>
</comment>
<feature type="domain" description="Glycosyltransferase 2-like" evidence="4">
    <location>
        <begin position="9"/>
        <end position="177"/>
    </location>
</feature>
<dbReference type="Proteomes" id="UP000002573">
    <property type="component" value="Chromosome"/>
</dbReference>
<name>D7DCD0_STAHD</name>
<keyword evidence="3 5" id="KW-0808">Transferase</keyword>
<evidence type="ECO:0000256" key="1">
    <source>
        <dbReference type="ARBA" id="ARBA00006739"/>
    </source>
</evidence>
<organism evidence="5 6">
    <name type="scientific">Staphylothermus hellenicus (strain DSM 12710 / JCM 10830 / BK20S6-10-b1 / P8)</name>
    <dbReference type="NCBI Taxonomy" id="591019"/>
    <lineage>
        <taxon>Archaea</taxon>
        <taxon>Thermoproteota</taxon>
        <taxon>Thermoprotei</taxon>
        <taxon>Desulfurococcales</taxon>
        <taxon>Desulfurococcaceae</taxon>
        <taxon>Staphylothermus</taxon>
    </lineage>
</organism>
<dbReference type="SUPFAM" id="SSF53448">
    <property type="entry name" value="Nucleotide-diphospho-sugar transferases"/>
    <property type="match status" value="1"/>
</dbReference>
<dbReference type="InterPro" id="IPR029044">
    <property type="entry name" value="Nucleotide-diphossugar_trans"/>
</dbReference>
<evidence type="ECO:0000259" key="4">
    <source>
        <dbReference type="Pfam" id="PF00535"/>
    </source>
</evidence>
<accession>D7DCD0</accession>
<dbReference type="Gene3D" id="3.90.550.10">
    <property type="entry name" value="Spore Coat Polysaccharide Biosynthesis Protein SpsA, Chain A"/>
    <property type="match status" value="1"/>
</dbReference>
<dbReference type="STRING" id="591019.Shell_0706"/>
<dbReference type="FunFam" id="3.90.550.10:FF:000122">
    <property type="entry name" value="Dolichol-phosphate mannosyltransferase subunit 1"/>
    <property type="match status" value="1"/>
</dbReference>
<dbReference type="GO" id="GO:0004582">
    <property type="term" value="F:dolichyl-phosphate beta-D-mannosyltransferase activity"/>
    <property type="evidence" value="ECO:0007669"/>
    <property type="project" value="InterPro"/>
</dbReference>
<evidence type="ECO:0000256" key="2">
    <source>
        <dbReference type="ARBA" id="ARBA00022676"/>
    </source>
</evidence>
<reference evidence="6" key="1">
    <citation type="submission" date="2010-05" db="EMBL/GenBank/DDBJ databases">
        <title>Complete sequence of Staphylothermus hellenicus DSM 12710.</title>
        <authorList>
            <consortium name="US DOE Joint Genome Institute"/>
            <person name="Lucas S."/>
            <person name="Copeland A."/>
            <person name="Lapidus A."/>
            <person name="Cheng J.-F."/>
            <person name="Bruce D."/>
            <person name="Goodwin L."/>
            <person name="Pitluck S."/>
            <person name="Davenport K."/>
            <person name="Detter J.C."/>
            <person name="Han C."/>
            <person name="Tapia R."/>
            <person name="Larimer F."/>
            <person name="Land M."/>
            <person name="Hauser L."/>
            <person name="Kyrpides N."/>
            <person name="Mikhailova N."/>
            <person name="Anderson I.J."/>
            <person name="Woyke T."/>
        </authorList>
    </citation>
    <scope>NUCLEOTIDE SEQUENCE [LARGE SCALE GENOMIC DNA]</scope>
    <source>
        <strain evidence="6">DSM 12710 / JCM 10830 / BK20S6-10-b1 / P8</strain>
    </source>
</reference>
<gene>
    <name evidence="5" type="ordered locus">Shell_0706</name>
</gene>
<dbReference type="CAZy" id="GT2">
    <property type="family name" value="Glycosyltransferase Family 2"/>
</dbReference>
<dbReference type="eggNOG" id="arCOG00895">
    <property type="taxonomic scope" value="Archaea"/>
</dbReference>